<comment type="similarity">
    <text evidence="3">Belongs to the nitroreductase family.</text>
</comment>
<keyword evidence="6" id="KW-0539">Nucleus</keyword>
<dbReference type="GO" id="GO:0034599">
    <property type="term" value="P:cellular response to oxidative stress"/>
    <property type="evidence" value="ECO:0007669"/>
    <property type="project" value="InterPro"/>
</dbReference>
<dbReference type="CDD" id="cd02140">
    <property type="entry name" value="Frm2-like"/>
    <property type="match status" value="1"/>
</dbReference>
<evidence type="ECO:0000256" key="5">
    <source>
        <dbReference type="ARBA" id="ARBA00023002"/>
    </source>
</evidence>
<evidence type="ECO:0000313" key="10">
    <source>
        <dbReference type="Proteomes" id="UP000799640"/>
    </source>
</evidence>
<accession>A0A6G1HQG6</accession>
<dbReference type="OrthoDB" id="2138173at2759"/>
<dbReference type="GO" id="GO:0016491">
    <property type="term" value="F:oxidoreductase activity"/>
    <property type="evidence" value="ECO:0007669"/>
    <property type="project" value="UniProtKB-KW"/>
</dbReference>
<organism evidence="9 10">
    <name type="scientific">Trichodelitschia bisporula</name>
    <dbReference type="NCBI Taxonomy" id="703511"/>
    <lineage>
        <taxon>Eukaryota</taxon>
        <taxon>Fungi</taxon>
        <taxon>Dikarya</taxon>
        <taxon>Ascomycota</taxon>
        <taxon>Pezizomycotina</taxon>
        <taxon>Dothideomycetes</taxon>
        <taxon>Dothideomycetes incertae sedis</taxon>
        <taxon>Phaeotrichales</taxon>
        <taxon>Phaeotrichaceae</taxon>
        <taxon>Trichodelitschia</taxon>
    </lineage>
</organism>
<dbReference type="FunFam" id="3.40.109.10:FF:000001">
    <property type="entry name" value="Nitroreductase family"/>
    <property type="match status" value="1"/>
</dbReference>
<evidence type="ECO:0000259" key="8">
    <source>
        <dbReference type="Pfam" id="PF00881"/>
    </source>
</evidence>
<reference evidence="9" key="1">
    <citation type="journal article" date="2020" name="Stud. Mycol.">
        <title>101 Dothideomycetes genomes: a test case for predicting lifestyles and emergence of pathogens.</title>
        <authorList>
            <person name="Haridas S."/>
            <person name="Albert R."/>
            <person name="Binder M."/>
            <person name="Bloem J."/>
            <person name="Labutti K."/>
            <person name="Salamov A."/>
            <person name="Andreopoulos B."/>
            <person name="Baker S."/>
            <person name="Barry K."/>
            <person name="Bills G."/>
            <person name="Bluhm B."/>
            <person name="Cannon C."/>
            <person name="Castanera R."/>
            <person name="Culley D."/>
            <person name="Daum C."/>
            <person name="Ezra D."/>
            <person name="Gonzalez J."/>
            <person name="Henrissat B."/>
            <person name="Kuo A."/>
            <person name="Liang C."/>
            <person name="Lipzen A."/>
            <person name="Lutzoni F."/>
            <person name="Magnuson J."/>
            <person name="Mondo S."/>
            <person name="Nolan M."/>
            <person name="Ohm R."/>
            <person name="Pangilinan J."/>
            <person name="Park H.-J."/>
            <person name="Ramirez L."/>
            <person name="Alfaro M."/>
            <person name="Sun H."/>
            <person name="Tritt A."/>
            <person name="Yoshinaga Y."/>
            <person name="Zwiers L.-H."/>
            <person name="Turgeon B."/>
            <person name="Goodwin S."/>
            <person name="Spatafora J."/>
            <person name="Crous P."/>
            <person name="Grigoriev I."/>
        </authorList>
    </citation>
    <scope>NUCLEOTIDE SEQUENCE</scope>
    <source>
        <strain evidence="9">CBS 262.69</strain>
    </source>
</reference>
<comment type="subcellular location">
    <subcellularLocation>
        <location evidence="2">Cytoplasm</location>
    </subcellularLocation>
    <subcellularLocation>
        <location evidence="1">Nucleus</location>
    </subcellularLocation>
</comment>
<evidence type="ECO:0000313" key="9">
    <source>
        <dbReference type="EMBL" id="KAF2398089.1"/>
    </source>
</evidence>
<dbReference type="Gene3D" id="3.40.109.10">
    <property type="entry name" value="NADH Oxidase"/>
    <property type="match status" value="1"/>
</dbReference>
<dbReference type="GO" id="GO:0005737">
    <property type="term" value="C:cytoplasm"/>
    <property type="evidence" value="ECO:0007669"/>
    <property type="project" value="UniProtKB-SubCell"/>
</dbReference>
<evidence type="ECO:0000256" key="2">
    <source>
        <dbReference type="ARBA" id="ARBA00004496"/>
    </source>
</evidence>
<evidence type="ECO:0000256" key="6">
    <source>
        <dbReference type="ARBA" id="ARBA00023242"/>
    </source>
</evidence>
<name>A0A6G1HQG6_9PEZI</name>
<proteinExistence type="inferred from homology"/>
<sequence length="266" mass="30234">MASRLQLKTAIGRNLPIRQPVSSTLVASRRLFAIPKSRNHTFPGNHFHLNSSLRTFSSTSTMASSSAYLDAVKARRTIYALNNKAPISDERIEEIVKDVVLNTPSSFNSQSARLVVLLKEEHERFWDFVKEVLRPQVPEDQFPKTEQRLNTFRAGYGTILFFEDPAPVDALKQAFPLYAEHFPVWSEHTSAMHQIHLWTALEAEGFGANLQHYNPVIDQKAQNYWNIPQEWALRAQLVFGGRASNEAPAPKEQKTPVESRVFVHGK</sequence>
<dbReference type="SUPFAM" id="SSF55469">
    <property type="entry name" value="FMN-dependent nitroreductase-like"/>
    <property type="match status" value="1"/>
</dbReference>
<keyword evidence="4" id="KW-0963">Cytoplasm</keyword>
<dbReference type="PANTHER" id="PTHR43035">
    <property type="entry name" value="FATTY ACID REPRESSION MUTANT PROTEIN 2-RELATED"/>
    <property type="match status" value="1"/>
</dbReference>
<evidence type="ECO:0000256" key="3">
    <source>
        <dbReference type="ARBA" id="ARBA00007118"/>
    </source>
</evidence>
<keyword evidence="5" id="KW-0560">Oxidoreductase</keyword>
<dbReference type="Pfam" id="PF00881">
    <property type="entry name" value="Nitroreductase"/>
    <property type="match status" value="1"/>
</dbReference>
<dbReference type="Proteomes" id="UP000799640">
    <property type="component" value="Unassembled WGS sequence"/>
</dbReference>
<dbReference type="InterPro" id="IPR029479">
    <property type="entry name" value="Nitroreductase"/>
</dbReference>
<evidence type="ECO:0000256" key="7">
    <source>
        <dbReference type="SAM" id="MobiDB-lite"/>
    </source>
</evidence>
<dbReference type="InterPro" id="IPR000415">
    <property type="entry name" value="Nitroreductase-like"/>
</dbReference>
<evidence type="ECO:0000256" key="1">
    <source>
        <dbReference type="ARBA" id="ARBA00004123"/>
    </source>
</evidence>
<feature type="region of interest" description="Disordered" evidence="7">
    <location>
        <begin position="245"/>
        <end position="266"/>
    </location>
</feature>
<dbReference type="GO" id="GO:0005634">
    <property type="term" value="C:nucleus"/>
    <property type="evidence" value="ECO:0007669"/>
    <property type="project" value="UniProtKB-SubCell"/>
</dbReference>
<protein>
    <submittedName>
        <fullName evidence="9">Nitroreductase</fullName>
    </submittedName>
</protein>
<dbReference type="AlphaFoldDB" id="A0A6G1HQG6"/>
<dbReference type="PANTHER" id="PTHR43035:SF1">
    <property type="entry name" value="FATTY ACID REPRESSION MUTANT PROTEIN 2-RELATED"/>
    <property type="match status" value="1"/>
</dbReference>
<evidence type="ECO:0000256" key="4">
    <source>
        <dbReference type="ARBA" id="ARBA00022490"/>
    </source>
</evidence>
<keyword evidence="10" id="KW-1185">Reference proteome</keyword>
<feature type="domain" description="Nitroreductase" evidence="8">
    <location>
        <begin position="72"/>
        <end position="240"/>
    </location>
</feature>
<gene>
    <name evidence="9" type="ORF">EJ06DRAFT_532453</name>
</gene>
<dbReference type="InterPro" id="IPR033877">
    <property type="entry name" value="Frm2/Hbn1"/>
</dbReference>
<dbReference type="EMBL" id="ML996701">
    <property type="protein sequence ID" value="KAF2398089.1"/>
    <property type="molecule type" value="Genomic_DNA"/>
</dbReference>